<proteinExistence type="predicted"/>
<dbReference type="InterPro" id="IPR013830">
    <property type="entry name" value="SGNH_hydro"/>
</dbReference>
<dbReference type="InterPro" id="IPR051532">
    <property type="entry name" value="Ester_Hydrolysis_Enzymes"/>
</dbReference>
<feature type="signal peptide" evidence="1">
    <location>
        <begin position="1"/>
        <end position="22"/>
    </location>
</feature>
<evidence type="ECO:0000313" key="3">
    <source>
        <dbReference type="EMBL" id="RDW72271.1"/>
    </source>
</evidence>
<keyword evidence="1" id="KW-0732">Signal</keyword>
<gene>
    <name evidence="3" type="ORF">DSM5745_07443</name>
</gene>
<dbReference type="AlphaFoldDB" id="A0A3D8REG7"/>
<dbReference type="GeneID" id="38117813"/>
<dbReference type="RefSeq" id="XP_026601491.1">
    <property type="nucleotide sequence ID" value="XM_026749459.1"/>
</dbReference>
<feature type="domain" description="SGNH hydrolase-type esterase" evidence="2">
    <location>
        <begin position="40"/>
        <end position="227"/>
    </location>
</feature>
<dbReference type="SUPFAM" id="SSF52266">
    <property type="entry name" value="SGNH hydrolase"/>
    <property type="match status" value="1"/>
</dbReference>
<evidence type="ECO:0000256" key="1">
    <source>
        <dbReference type="SAM" id="SignalP"/>
    </source>
</evidence>
<dbReference type="EMBL" id="PVWQ01000009">
    <property type="protein sequence ID" value="RDW72271.1"/>
    <property type="molecule type" value="Genomic_DNA"/>
</dbReference>
<evidence type="ECO:0000313" key="4">
    <source>
        <dbReference type="Proteomes" id="UP000256690"/>
    </source>
</evidence>
<protein>
    <recommendedName>
        <fullName evidence="2">SGNH hydrolase-type esterase domain-containing protein</fullName>
    </recommendedName>
</protein>
<dbReference type="PANTHER" id="PTHR30383">
    <property type="entry name" value="THIOESTERASE 1/PROTEASE 1/LYSOPHOSPHOLIPASE L1"/>
    <property type="match status" value="1"/>
</dbReference>
<dbReference type="PANTHER" id="PTHR30383:SF31">
    <property type="entry name" value="SGNH HYDROLASE-TYPE ESTERASE DOMAIN-CONTAINING PROTEIN-RELATED"/>
    <property type="match status" value="1"/>
</dbReference>
<dbReference type="Proteomes" id="UP000256690">
    <property type="component" value="Unassembled WGS sequence"/>
</dbReference>
<dbReference type="Pfam" id="PF13472">
    <property type="entry name" value="Lipase_GDSL_2"/>
    <property type="match status" value="1"/>
</dbReference>
<keyword evidence="4" id="KW-1185">Reference proteome</keyword>
<accession>A0A3D8REG7</accession>
<dbReference type="Gene3D" id="3.40.50.1110">
    <property type="entry name" value="SGNH hydrolase"/>
    <property type="match status" value="1"/>
</dbReference>
<dbReference type="CDD" id="cd01833">
    <property type="entry name" value="XynB_like"/>
    <property type="match status" value="1"/>
</dbReference>
<dbReference type="OrthoDB" id="6123at2759"/>
<dbReference type="InterPro" id="IPR036514">
    <property type="entry name" value="SGNH_hydro_sf"/>
</dbReference>
<evidence type="ECO:0000259" key="2">
    <source>
        <dbReference type="Pfam" id="PF13472"/>
    </source>
</evidence>
<organism evidence="3 4">
    <name type="scientific">Aspergillus mulundensis</name>
    <dbReference type="NCBI Taxonomy" id="1810919"/>
    <lineage>
        <taxon>Eukaryota</taxon>
        <taxon>Fungi</taxon>
        <taxon>Dikarya</taxon>
        <taxon>Ascomycota</taxon>
        <taxon>Pezizomycotina</taxon>
        <taxon>Eurotiomycetes</taxon>
        <taxon>Eurotiomycetidae</taxon>
        <taxon>Eurotiales</taxon>
        <taxon>Aspergillaceae</taxon>
        <taxon>Aspergillus</taxon>
        <taxon>Aspergillus subgen. Nidulantes</taxon>
    </lineage>
</organism>
<sequence>MTPRLAWIYILTLLIQTTCGLAAPTRADSASNIPLRILPLGASITWGQNSPTGNGYRAHLRNQLTSAGWNVDMVGSKKNGDMKDNDVEAHPGDTIAQVKAASENSYRYKPNVVLINAGTNDCRLNNQISTAGDRMRSLIEGLLKAAGNGKEPLIVLSTLLPSGQKEIAKNTPSVNAQYRDLVKRMRKEGVSIILAEMNGKDPLIKYPKDYTTGGKVDDTHPNDEGYRKMASIWYEAIVDAAESGLIREPAAVDKC</sequence>
<comment type="caution">
    <text evidence="3">The sequence shown here is derived from an EMBL/GenBank/DDBJ whole genome shotgun (WGS) entry which is preliminary data.</text>
</comment>
<name>A0A3D8REG7_9EURO</name>
<dbReference type="FunFam" id="3.40.50.1110:FF:000020">
    <property type="entry name" value="Esterase, putative (AFU_orthologue AFUA_1G03170)"/>
    <property type="match status" value="1"/>
</dbReference>
<feature type="chain" id="PRO_5017678851" description="SGNH hydrolase-type esterase domain-containing protein" evidence="1">
    <location>
        <begin position="23"/>
        <end position="255"/>
    </location>
</feature>
<dbReference type="GO" id="GO:0004622">
    <property type="term" value="F:phosphatidylcholine lysophospholipase activity"/>
    <property type="evidence" value="ECO:0007669"/>
    <property type="project" value="TreeGrafter"/>
</dbReference>
<reference evidence="3 4" key="1">
    <citation type="journal article" date="2018" name="IMA Fungus">
        <title>IMA Genome-F 9: Draft genome sequence of Annulohypoxylon stygium, Aspergillus mulundensis, Berkeleyomyces basicola (syn. Thielaviopsis basicola), Ceratocystis smalleyi, two Cercospora beticola strains, Coleophoma cylindrospora, Fusarium fracticaudum, Phialophora cf. hyalina, and Morchella septimelata.</title>
        <authorList>
            <person name="Wingfield B.D."/>
            <person name="Bills G.F."/>
            <person name="Dong Y."/>
            <person name="Huang W."/>
            <person name="Nel W.J."/>
            <person name="Swalarsk-Parry B.S."/>
            <person name="Vaghefi N."/>
            <person name="Wilken P.M."/>
            <person name="An Z."/>
            <person name="de Beer Z.W."/>
            <person name="De Vos L."/>
            <person name="Chen L."/>
            <person name="Duong T.A."/>
            <person name="Gao Y."/>
            <person name="Hammerbacher A."/>
            <person name="Kikkert J.R."/>
            <person name="Li Y."/>
            <person name="Li H."/>
            <person name="Li K."/>
            <person name="Li Q."/>
            <person name="Liu X."/>
            <person name="Ma X."/>
            <person name="Naidoo K."/>
            <person name="Pethybridge S.J."/>
            <person name="Sun J."/>
            <person name="Steenkamp E.T."/>
            <person name="van der Nest M.A."/>
            <person name="van Wyk S."/>
            <person name="Wingfield M.J."/>
            <person name="Xiong C."/>
            <person name="Yue Q."/>
            <person name="Zhang X."/>
        </authorList>
    </citation>
    <scope>NUCLEOTIDE SEQUENCE [LARGE SCALE GENOMIC DNA]</scope>
    <source>
        <strain evidence="3 4">DSM 5745</strain>
    </source>
</reference>